<evidence type="ECO:0000313" key="2">
    <source>
        <dbReference type="Proteomes" id="UP000324222"/>
    </source>
</evidence>
<evidence type="ECO:0000313" key="1">
    <source>
        <dbReference type="EMBL" id="MPC75686.1"/>
    </source>
</evidence>
<dbReference type="EMBL" id="VSRR010041654">
    <property type="protein sequence ID" value="MPC75686.1"/>
    <property type="molecule type" value="Genomic_DNA"/>
</dbReference>
<proteinExistence type="predicted"/>
<keyword evidence="2" id="KW-1185">Reference proteome</keyword>
<dbReference type="Proteomes" id="UP000324222">
    <property type="component" value="Unassembled WGS sequence"/>
</dbReference>
<protein>
    <submittedName>
        <fullName evidence="1">Uncharacterized protein</fullName>
    </submittedName>
</protein>
<name>A0A5B7I163_PORTR</name>
<gene>
    <name evidence="1" type="ORF">E2C01_070079</name>
</gene>
<comment type="caution">
    <text evidence="1">The sequence shown here is derived from an EMBL/GenBank/DDBJ whole genome shotgun (WGS) entry which is preliminary data.</text>
</comment>
<reference evidence="1 2" key="1">
    <citation type="submission" date="2019-05" db="EMBL/GenBank/DDBJ databases">
        <title>Another draft genome of Portunus trituberculatus and its Hox gene families provides insights of decapod evolution.</title>
        <authorList>
            <person name="Jeong J.-H."/>
            <person name="Song I."/>
            <person name="Kim S."/>
            <person name="Choi T."/>
            <person name="Kim D."/>
            <person name="Ryu S."/>
            <person name="Kim W."/>
        </authorList>
    </citation>
    <scope>NUCLEOTIDE SEQUENCE [LARGE SCALE GENOMIC DNA]</scope>
    <source>
        <tissue evidence="1">Muscle</tissue>
    </source>
</reference>
<dbReference type="AlphaFoldDB" id="A0A5B7I163"/>
<organism evidence="1 2">
    <name type="scientific">Portunus trituberculatus</name>
    <name type="common">Swimming crab</name>
    <name type="synonym">Neptunus trituberculatus</name>
    <dbReference type="NCBI Taxonomy" id="210409"/>
    <lineage>
        <taxon>Eukaryota</taxon>
        <taxon>Metazoa</taxon>
        <taxon>Ecdysozoa</taxon>
        <taxon>Arthropoda</taxon>
        <taxon>Crustacea</taxon>
        <taxon>Multicrustacea</taxon>
        <taxon>Malacostraca</taxon>
        <taxon>Eumalacostraca</taxon>
        <taxon>Eucarida</taxon>
        <taxon>Decapoda</taxon>
        <taxon>Pleocyemata</taxon>
        <taxon>Brachyura</taxon>
        <taxon>Eubrachyura</taxon>
        <taxon>Portunoidea</taxon>
        <taxon>Portunidae</taxon>
        <taxon>Portuninae</taxon>
        <taxon>Portunus</taxon>
    </lineage>
</organism>
<sequence length="62" mass="6785">MGGRTREQKIEVVIFEGFLVAGGGQRIVGEEKDREREGKMWGCVGGKAEGREAKGNGGRKEY</sequence>
<accession>A0A5B7I163</accession>